<sequence length="114" mass="12452">MEFSITCFSPSSTSPLRLLEFVICRTQFPPNDSTIRELCPPSYDARPHQSPPETTFRNVVGLIPVQIVSSTRGLVFTLLGVCRPDLNDDGGPSLRHATSCGKTLNLVLESFSLG</sequence>
<dbReference type="Proteomes" id="UP000027265">
    <property type="component" value="Unassembled WGS sequence"/>
</dbReference>
<gene>
    <name evidence="1" type="ORF">JAAARDRAFT_40386</name>
</gene>
<dbReference type="AlphaFoldDB" id="A0A067PPL5"/>
<dbReference type="EMBL" id="KL197741">
    <property type="protein sequence ID" value="KDQ52266.1"/>
    <property type="molecule type" value="Genomic_DNA"/>
</dbReference>
<protein>
    <submittedName>
        <fullName evidence="1">Uncharacterized protein</fullName>
    </submittedName>
</protein>
<accession>A0A067PPL5</accession>
<name>A0A067PPL5_9AGAM</name>
<dbReference type="InParanoid" id="A0A067PPL5"/>
<dbReference type="HOGENOM" id="CLU_2121438_0_0_1"/>
<reference evidence="2" key="1">
    <citation type="journal article" date="2014" name="Proc. Natl. Acad. Sci. U.S.A.">
        <title>Extensive sampling of basidiomycete genomes demonstrates inadequacy of the white-rot/brown-rot paradigm for wood decay fungi.</title>
        <authorList>
            <person name="Riley R."/>
            <person name="Salamov A.A."/>
            <person name="Brown D.W."/>
            <person name="Nagy L.G."/>
            <person name="Floudas D."/>
            <person name="Held B.W."/>
            <person name="Levasseur A."/>
            <person name="Lombard V."/>
            <person name="Morin E."/>
            <person name="Otillar R."/>
            <person name="Lindquist E.A."/>
            <person name="Sun H."/>
            <person name="LaButti K.M."/>
            <person name="Schmutz J."/>
            <person name="Jabbour D."/>
            <person name="Luo H."/>
            <person name="Baker S.E."/>
            <person name="Pisabarro A.G."/>
            <person name="Walton J.D."/>
            <person name="Blanchette R.A."/>
            <person name="Henrissat B."/>
            <person name="Martin F."/>
            <person name="Cullen D."/>
            <person name="Hibbett D.S."/>
            <person name="Grigoriev I.V."/>
        </authorList>
    </citation>
    <scope>NUCLEOTIDE SEQUENCE [LARGE SCALE GENOMIC DNA]</scope>
    <source>
        <strain evidence="2">MUCL 33604</strain>
    </source>
</reference>
<keyword evidence="2" id="KW-1185">Reference proteome</keyword>
<evidence type="ECO:0000313" key="2">
    <source>
        <dbReference type="Proteomes" id="UP000027265"/>
    </source>
</evidence>
<proteinExistence type="predicted"/>
<organism evidence="1 2">
    <name type="scientific">Jaapia argillacea MUCL 33604</name>
    <dbReference type="NCBI Taxonomy" id="933084"/>
    <lineage>
        <taxon>Eukaryota</taxon>
        <taxon>Fungi</taxon>
        <taxon>Dikarya</taxon>
        <taxon>Basidiomycota</taxon>
        <taxon>Agaricomycotina</taxon>
        <taxon>Agaricomycetes</taxon>
        <taxon>Agaricomycetidae</taxon>
        <taxon>Jaapiales</taxon>
        <taxon>Jaapiaceae</taxon>
        <taxon>Jaapia</taxon>
    </lineage>
</organism>
<evidence type="ECO:0000313" key="1">
    <source>
        <dbReference type="EMBL" id="KDQ52266.1"/>
    </source>
</evidence>